<sequence>MESNGCPECQLSVAVNEAFDLEKAVCSYGFFMMPPNLWLSSSSTLQRPLRLSDGTALMVCISQPPTSSSLLIRVLGIGTLTTENQNFLLDQVVRMLRLSEMEESAVRGFHALHPQAKAKGFGRLFRSPTLFEDMVKSILLCNCGWGRTLTMARLLCDLQSELKGPPLGWSTLQETTLTANGICVETDDSSPKTPSQKDVKRKKCSKKPSNLPVNLVAARFSEQELPFTDVKQTIVSQTSVTILTDAEKSPMNLDPGLCLEKENDQPLNISKANLSEIISSPESLTEGYGQSSVLSTGDFPTSKELECLDEMFLAKRCGLGYRAKYILKLAWDICNGAIDLDSLESSDGSPRLNFSELKELFLKLEGFGPFTCANVLMCMGDYQSIPADSETVRHLKMVHCRSRCTIRTVAIEVEEVYTKYSPFQFLAY</sequence>
<protein>
    <recommendedName>
        <fullName evidence="4">HhH-GPD domain-containing protein</fullName>
    </recommendedName>
</protein>
<feature type="non-terminal residue" evidence="2">
    <location>
        <position position="1"/>
    </location>
</feature>
<dbReference type="Gene3D" id="1.10.340.30">
    <property type="entry name" value="Hypothetical protein, domain 2"/>
    <property type="match status" value="1"/>
</dbReference>
<dbReference type="GO" id="GO:0005634">
    <property type="term" value="C:nucleus"/>
    <property type="evidence" value="ECO:0007669"/>
    <property type="project" value="TreeGrafter"/>
</dbReference>
<dbReference type="GO" id="GO:0034039">
    <property type="term" value="F:8-oxo-7,8-dihydroguanine DNA N-glycosylase activity"/>
    <property type="evidence" value="ECO:0007669"/>
    <property type="project" value="TreeGrafter"/>
</dbReference>
<comment type="caution">
    <text evidence="2">The sequence shown here is derived from an EMBL/GenBank/DDBJ whole genome shotgun (WGS) entry which is preliminary data.</text>
</comment>
<dbReference type="AlphaFoldDB" id="A0AA38GGL0"/>
<evidence type="ECO:0000313" key="3">
    <source>
        <dbReference type="Proteomes" id="UP000824469"/>
    </source>
</evidence>
<evidence type="ECO:0008006" key="4">
    <source>
        <dbReference type="Google" id="ProtNLM"/>
    </source>
</evidence>
<name>A0AA38GGL0_TAXCH</name>
<keyword evidence="3" id="KW-1185">Reference proteome</keyword>
<dbReference type="GO" id="GO:0006285">
    <property type="term" value="P:base-excision repair, AP site formation"/>
    <property type="evidence" value="ECO:0007669"/>
    <property type="project" value="TreeGrafter"/>
</dbReference>
<accession>A0AA38GGL0</accession>
<dbReference type="PANTHER" id="PTHR10242">
    <property type="entry name" value="8-OXOGUANINE DNA GLYCOSYLASE"/>
    <property type="match status" value="1"/>
</dbReference>
<dbReference type="InterPro" id="IPR052054">
    <property type="entry name" value="Oxidative_DNA_repair_enzyme"/>
</dbReference>
<proteinExistence type="predicted"/>
<dbReference type="EMBL" id="JAHRHJ020000003">
    <property type="protein sequence ID" value="KAH9321557.1"/>
    <property type="molecule type" value="Genomic_DNA"/>
</dbReference>
<dbReference type="OMA" id="AYWFDLI"/>
<dbReference type="SUPFAM" id="SSF48150">
    <property type="entry name" value="DNA-glycosylase"/>
    <property type="match status" value="1"/>
</dbReference>
<dbReference type="InterPro" id="IPR011257">
    <property type="entry name" value="DNA_glycosylase"/>
</dbReference>
<evidence type="ECO:0000313" key="2">
    <source>
        <dbReference type="EMBL" id="KAH9321557.1"/>
    </source>
</evidence>
<dbReference type="PANTHER" id="PTHR10242:SF4">
    <property type="entry name" value="OS07G0657600 PROTEIN"/>
    <property type="match status" value="1"/>
</dbReference>
<reference evidence="2 3" key="1">
    <citation type="journal article" date="2021" name="Nat. Plants">
        <title>The Taxus genome provides insights into paclitaxel biosynthesis.</title>
        <authorList>
            <person name="Xiong X."/>
            <person name="Gou J."/>
            <person name="Liao Q."/>
            <person name="Li Y."/>
            <person name="Zhou Q."/>
            <person name="Bi G."/>
            <person name="Li C."/>
            <person name="Du R."/>
            <person name="Wang X."/>
            <person name="Sun T."/>
            <person name="Guo L."/>
            <person name="Liang H."/>
            <person name="Lu P."/>
            <person name="Wu Y."/>
            <person name="Zhang Z."/>
            <person name="Ro D.K."/>
            <person name="Shang Y."/>
            <person name="Huang S."/>
            <person name="Yan J."/>
        </authorList>
    </citation>
    <scope>NUCLEOTIDE SEQUENCE [LARGE SCALE GENOMIC DNA]</scope>
    <source>
        <strain evidence="2">Ta-2019</strain>
    </source>
</reference>
<evidence type="ECO:0000256" key="1">
    <source>
        <dbReference type="SAM" id="MobiDB-lite"/>
    </source>
</evidence>
<dbReference type="Proteomes" id="UP000824469">
    <property type="component" value="Unassembled WGS sequence"/>
</dbReference>
<gene>
    <name evidence="2" type="ORF">KI387_016196</name>
</gene>
<feature type="region of interest" description="Disordered" evidence="1">
    <location>
        <begin position="184"/>
        <end position="208"/>
    </location>
</feature>
<organism evidence="2 3">
    <name type="scientific">Taxus chinensis</name>
    <name type="common">Chinese yew</name>
    <name type="synonym">Taxus wallichiana var. chinensis</name>
    <dbReference type="NCBI Taxonomy" id="29808"/>
    <lineage>
        <taxon>Eukaryota</taxon>
        <taxon>Viridiplantae</taxon>
        <taxon>Streptophyta</taxon>
        <taxon>Embryophyta</taxon>
        <taxon>Tracheophyta</taxon>
        <taxon>Spermatophyta</taxon>
        <taxon>Pinopsida</taxon>
        <taxon>Pinidae</taxon>
        <taxon>Conifers II</taxon>
        <taxon>Cupressales</taxon>
        <taxon>Taxaceae</taxon>
        <taxon>Taxus</taxon>
    </lineage>
</organism>